<comment type="caution">
    <text evidence="2">The sequence shown here is derived from an EMBL/GenBank/DDBJ whole genome shotgun (WGS) entry which is preliminary data.</text>
</comment>
<feature type="region of interest" description="Disordered" evidence="1">
    <location>
        <begin position="382"/>
        <end position="416"/>
    </location>
</feature>
<organism evidence="2 3">
    <name type="scientific">Simkania negevensis</name>
    <dbReference type="NCBI Taxonomy" id="83561"/>
    <lineage>
        <taxon>Bacteria</taxon>
        <taxon>Pseudomonadati</taxon>
        <taxon>Chlamydiota</taxon>
        <taxon>Chlamydiia</taxon>
        <taxon>Parachlamydiales</taxon>
        <taxon>Simkaniaceae</taxon>
        <taxon>Simkania</taxon>
    </lineage>
</organism>
<protein>
    <submittedName>
        <fullName evidence="2">Uncharacterized protein</fullName>
    </submittedName>
</protein>
<evidence type="ECO:0000313" key="3">
    <source>
        <dbReference type="Proteomes" id="UP000722121"/>
    </source>
</evidence>
<dbReference type="Proteomes" id="UP000722121">
    <property type="component" value="Unassembled WGS sequence"/>
</dbReference>
<dbReference type="EMBL" id="JAFITR010000010">
    <property type="protein sequence ID" value="MBN4066614.1"/>
    <property type="molecule type" value="Genomic_DNA"/>
</dbReference>
<evidence type="ECO:0000256" key="1">
    <source>
        <dbReference type="SAM" id="MobiDB-lite"/>
    </source>
</evidence>
<feature type="compositionally biased region" description="Basic and acidic residues" evidence="1">
    <location>
        <begin position="837"/>
        <end position="847"/>
    </location>
</feature>
<feature type="region of interest" description="Disordered" evidence="1">
    <location>
        <begin position="153"/>
        <end position="173"/>
    </location>
</feature>
<sequence>MDLKACGPFPNSGDTSQSETAALPPAVVQPNQADSTSETAHLSTVAISRLLNKRSVDSTAKPTTWPEKLTHYHDTLNHVEQSATSLRPAMCFSIMFGSVRRLFSNAPPLYSQHERTKIIQINRVWKRIMGQPANNSQSPVDLLFAFEEHHQTAPKKNGAKKETTTQNGGQQWKHDHHRCEIQSLVRFCINKEENKEGLLRLTKKGFTSLKQLGVRSDEIKIIASLVMTTNVQESSDYTFLLDIFSTTPSLLNKEELSAWLTAAFDQGLPDNLRAKYIKLSSAWLSSIHSRLRHHKHGLLPKKLAKEIDYAGPIVVRLSQIEELDGNTLSLLADWKAITLLDPLELELYSSEEIRKRISDLNVSNLLHYKALASVLKYIQDKQTTKTTPSSSSRPARSQSRPSEVSDSSKKSKEQEEDALLEQAIGQKLVNCKIIPKNLSPEEYLLLTESLLEGEDSPSSLLAWLEACPKDQPLPNGDKSTADKLIAVLLKRIVNEKNFQQNLFYLNILNYVGQLAKPEQTATFLALTFESAKFLFSDATAQYNERQYQQITQIKEAWEQIIAHLPHEYKPLVSMLFAFEKHQQLSSEKSETKEDANTKNGEQCYWTHDPHKCGIRSLAKLLSITKGKNKQKLLQLTREGFTGLKQLGVTSDEIKIIASLVMTTNPLELSDYTFLLDIFSKKPFLINKEELAASLIQAFDLGISEEFRAKYIELSSKCLSTIFPPLLRHELGPLPKALVKEIHDLTPLAKRISHFKEETVALLADWETIALFNPLELAQFSSENICARIAELNTTNLLHLKALASVLTHSTALQITKAPPSSSQPARSQPTPSSKTDSSGEKNEVDETKSLLKQAVEKKLTNYTTIPEGLSPEEYFLLIKIVVEQENSPFPFAWLRACPRDHSLSNDHKLIIDELFDHVERRLAQDSCSKDELDQITTWLSSVAFPNIATKQEGKCLHCLYLVVLRHQECSKKSIDSLLDRLLTALAAHKTKTTGNKTTTNRHLDSEWEGFAHRFCNSSINLPFTTVKLNAFREISKHIASRTPTPPEFFIQFLRATIAIKQQVELSPEAFTAQKIAALRQSFDKLRQQLDDVFYSIKAHADHGDPTDFQDLCSHTFLKSLDFITVIEKLLPSKTNDVWTPRLHDCTTCLFISLYCQSIKPERGLPQNPIFCQFVQALIFSFPNHPPTSKSSCWMSIGPIAHFIRASLKHSTTVPRSNDLLNSKSIPIFLDMALFFFQKHEEQLNRMPQRQSLLFFKHLLNSFEESIDFFALFKHIVQISDSHHDKILKIVESFASSDTKCVNLIIQSGEDQNFLDSLISFSDTSSESNPAKTFLYHWALTLENMRVLITTWIGKYLFLHGGQDSLFSFAHKYIEQLPSHSQEKTPTSTFLETLGRGRFLAKLFFFSLNNTEQLTTLTENFKKSIAHYTIKEYFFLLTNLCHESYVWILPKYMKKRELQLDIQAINKEAVEHFLTKQFRQLVFDVVERSLQEEANDSNAEESEPIKLSTNFSGIIRYIIAHNIATPISTKIFIRALLSAHLDFLAKESSQPLLRPPSKDQMDDATETLAWIAELFYLNGIHSEGFTDEGAALFQGVGKDSTKTAADLFQTIKAVIDENSSDIIKISFTTALLQAIIDNGKKDVRLPCSLYQPNREKWRHQTRTELLYQVWLFAKELLLQATDKIPSYEGQDKREALKQVVQGLVNRREEAQQAYCTSAEKEQHHHDLIEESKVPNQLMEQLMLKFAHREEPSHTLQLKSI</sequence>
<feature type="compositionally biased region" description="Low complexity" evidence="1">
    <location>
        <begin position="388"/>
        <end position="405"/>
    </location>
</feature>
<feature type="region of interest" description="Disordered" evidence="1">
    <location>
        <begin position="814"/>
        <end position="847"/>
    </location>
</feature>
<keyword evidence="3" id="KW-1185">Reference proteome</keyword>
<name>A0ABS3ASX9_9BACT</name>
<reference evidence="2 3" key="1">
    <citation type="submission" date="2021-02" db="EMBL/GenBank/DDBJ databases">
        <title>Activity-based single-cell genomes from oceanic crustal fluid captures similar information to metagenomic and metatranscriptomic surveys with orders of magnitude less sampling.</title>
        <authorList>
            <person name="D'Angelo T.S."/>
            <person name="Orcutt B.N."/>
        </authorList>
    </citation>
    <scope>NUCLEOTIDE SEQUENCE [LARGE SCALE GENOMIC DNA]</scope>
    <source>
        <strain evidence="2">AH-315-G07</strain>
    </source>
</reference>
<evidence type="ECO:0000313" key="2">
    <source>
        <dbReference type="EMBL" id="MBN4066614.1"/>
    </source>
</evidence>
<gene>
    <name evidence="2" type="ORF">JYU14_00840</name>
</gene>
<feature type="compositionally biased region" description="Low complexity" evidence="1">
    <location>
        <begin position="817"/>
        <end position="833"/>
    </location>
</feature>
<accession>A0ABS3ASX9</accession>
<proteinExistence type="predicted"/>